<dbReference type="InterPro" id="IPR011200">
    <property type="entry name" value="UCP012608"/>
</dbReference>
<dbReference type="Proteomes" id="UP001558481">
    <property type="component" value="Unassembled WGS sequence"/>
</dbReference>
<accession>A0ABV3V7H6</accession>
<gene>
    <name evidence="1" type="ORF">VVR66_13625</name>
</gene>
<reference evidence="1 2" key="1">
    <citation type="journal article" date="2024" name="Fungal Genet. Biol.">
        <title>The porcine skin microbiome exhibits broad fungal antagonism.</title>
        <authorList>
            <person name="De La Cruz K.F."/>
            <person name="Townsend E.C."/>
            <person name="Alex Cheong J.Z."/>
            <person name="Salamzade R."/>
            <person name="Liu A."/>
            <person name="Sandstrom S."/>
            <person name="Davila E."/>
            <person name="Huang L."/>
            <person name="Xu K.H."/>
            <person name="Wu S.Y."/>
            <person name="Meudt J.J."/>
            <person name="Shanmuganayagam D."/>
            <person name="Gibson A.L.F."/>
            <person name="Kalan L.R."/>
        </authorList>
    </citation>
    <scope>NUCLEOTIDE SEQUENCE [LARGE SCALE GENOMIC DNA]</scope>
    <source>
        <strain evidence="1 2">LK2625</strain>
    </source>
</reference>
<protein>
    <submittedName>
        <fullName evidence="1">DUF2332 domain-containing protein</fullName>
    </submittedName>
</protein>
<dbReference type="EMBL" id="JAYWLU010000016">
    <property type="protein sequence ID" value="MEX3595755.1"/>
    <property type="molecule type" value="Genomic_DNA"/>
</dbReference>
<dbReference type="Pfam" id="PF10094">
    <property type="entry name" value="DUF2332"/>
    <property type="match status" value="1"/>
</dbReference>
<sequence>MEQTVAELYQRWAEIEVKELSPIFYDWATSIADDSEVLGLIDDLPTSKRQPNLVFTAARFCGAPVGSYSELRPWLLSRWLEVESVIRERATQTNEAGRCAVLLPVLSRLRGPLALIEVGASAGLCLYPDQYSYRYETDQGVVPLDPTTGPSSVELSCRIEADSVPNQLPTVVFRAGIDLNPVDLRDSDQVKWLETLIWPEHDDRRHRFRAAAELVAADPPMLVKGDLLDNISALITEAPKNAGVVVFHSAVLVYLTPKRRDQFVELMEFMPDVTWISNEGEDVLPTVASRISVPVNGRTVLALNGRPCAVVGPHGQSYERIGIAEGASKKLAEGLLRDGPRTDAMGYGN</sequence>
<evidence type="ECO:0000313" key="2">
    <source>
        <dbReference type="Proteomes" id="UP001558481"/>
    </source>
</evidence>
<comment type="caution">
    <text evidence="1">The sequence shown here is derived from an EMBL/GenBank/DDBJ whole genome shotgun (WGS) entry which is preliminary data.</text>
</comment>
<dbReference type="RefSeq" id="WP_368629888.1">
    <property type="nucleotide sequence ID" value="NZ_JAYWLU010000016.1"/>
</dbReference>
<keyword evidence="2" id="KW-1185">Reference proteome</keyword>
<evidence type="ECO:0000313" key="1">
    <source>
        <dbReference type="EMBL" id="MEX3595755.1"/>
    </source>
</evidence>
<organism evidence="1 2">
    <name type="scientific">Kocuria carniphila</name>
    <dbReference type="NCBI Taxonomy" id="262208"/>
    <lineage>
        <taxon>Bacteria</taxon>
        <taxon>Bacillati</taxon>
        <taxon>Actinomycetota</taxon>
        <taxon>Actinomycetes</taxon>
        <taxon>Micrococcales</taxon>
        <taxon>Micrococcaceae</taxon>
        <taxon>Kocuria</taxon>
    </lineage>
</organism>
<proteinExistence type="predicted"/>
<name>A0ABV3V7H6_9MICC</name>